<feature type="binding site" evidence="13">
    <location>
        <position position="48"/>
    </location>
    <ligand>
        <name>[4Fe-4S] cluster</name>
        <dbReference type="ChEBI" id="CHEBI:49883"/>
        <label>1</label>
    </ligand>
</feature>
<dbReference type="Pfam" id="PF14720">
    <property type="entry name" value="NiFe_hyd_SSU_C"/>
    <property type="match status" value="1"/>
</dbReference>
<feature type="binding site" evidence="13">
    <location>
        <position position="225"/>
    </location>
    <ligand>
        <name>[4Fe-4S] cluster</name>
        <dbReference type="ChEBI" id="CHEBI:49883"/>
        <label>2</label>
    </ligand>
</feature>
<dbReference type="InterPro" id="IPR027394">
    <property type="entry name" value="Cytochrome-c3_hydrogenase_C"/>
</dbReference>
<comment type="subunit">
    <text evidence="5">Heterodimer of a large and a small subunit.</text>
</comment>
<dbReference type="GO" id="GO:0008901">
    <property type="term" value="F:ferredoxin hydrogenase activity"/>
    <property type="evidence" value="ECO:0007669"/>
    <property type="project" value="InterPro"/>
</dbReference>
<accession>M1N323</accession>
<dbReference type="EMBL" id="CP004121">
    <property type="protein sequence ID" value="AGF57832.1"/>
    <property type="molecule type" value="Genomic_DNA"/>
</dbReference>
<keyword evidence="12 13" id="KW-0003">3Fe-4S</keyword>
<dbReference type="PATRIC" id="fig|931276.5.peg.4112"/>
<dbReference type="RefSeq" id="WP_015394143.1">
    <property type="nucleotide sequence ID" value="NC_020291.1"/>
</dbReference>
<feature type="binding site" evidence="13">
    <location>
        <position position="188"/>
    </location>
    <ligand>
        <name>[4Fe-4S] cluster</name>
        <dbReference type="ChEBI" id="CHEBI:49883"/>
        <label>1</label>
    </ligand>
</feature>
<sequence>MKISRREFLKWSVAAAVALNIDLDMDRVNTVLAAETDPPVIWLNGSGCSGCTISTLNVTNPTTIDNVLSSKISLKYDTTLMTAAGNTAMDTLEECATTYNGQFILVVEGAVPTGESGNYCIIGEQNGSPLTMEQAVLKYGPMAKYVVAAGTCASFGGVSGASSATGCKSVSTVLSGKTTNPVINLSGCPVHPTVMVQTLLDLILIGAPAVDSNNRPTKYYGTTVHKQCERRGKEKVKQPGIYGCYGSIGCKGPQCSNVCPSMKWNNGVSFCIAANQPCMGCANPAFPTNPLIDVVSGATKKANNDEESNEKNQKDKTKVDTVSGATLKKG</sequence>
<keyword evidence="9 17" id="KW-0560">Oxidoreductase</keyword>
<dbReference type="PANTHER" id="PTHR30013">
    <property type="entry name" value="NIFE / NIFESE HYDROGENASE SMALL SUBUNIT FAMILY MEMBER"/>
    <property type="match status" value="1"/>
</dbReference>
<dbReference type="GO" id="GO:0009061">
    <property type="term" value="P:anaerobic respiration"/>
    <property type="evidence" value="ECO:0007669"/>
    <property type="project" value="TreeGrafter"/>
</dbReference>
<feature type="domain" description="Cytochrome-c3 hydrogenase C-terminal" evidence="16">
    <location>
        <begin position="220"/>
        <end position="288"/>
    </location>
</feature>
<dbReference type="KEGG" id="csr:Cspa_c40790"/>
<evidence type="ECO:0000259" key="15">
    <source>
        <dbReference type="Pfam" id="PF01058"/>
    </source>
</evidence>
<protein>
    <submittedName>
        <fullName evidence="17">Periplasmic [NiFeSe] hydrogenase small subunit</fullName>
        <ecNumber evidence="17">1.12.99.6</ecNumber>
    </submittedName>
</protein>
<dbReference type="GO" id="GO:0044569">
    <property type="term" value="C:[Ni-Fe] hydrogenase complex"/>
    <property type="evidence" value="ECO:0007669"/>
    <property type="project" value="TreeGrafter"/>
</dbReference>
<gene>
    <name evidence="17" type="ORF">Cspa_c40790</name>
</gene>
<dbReference type="eggNOG" id="COG1740">
    <property type="taxonomic scope" value="Bacteria"/>
</dbReference>
<evidence type="ECO:0000256" key="6">
    <source>
        <dbReference type="ARBA" id="ARBA00022485"/>
    </source>
</evidence>
<evidence type="ECO:0000256" key="4">
    <source>
        <dbReference type="ARBA" id="ARBA00006605"/>
    </source>
</evidence>
<comment type="cofactor">
    <cofactor evidence="2">
        <name>[4Fe-4S] cluster</name>
        <dbReference type="ChEBI" id="CHEBI:49883"/>
    </cofactor>
</comment>
<keyword evidence="10 13" id="KW-0408">Iron</keyword>
<evidence type="ECO:0000259" key="16">
    <source>
        <dbReference type="Pfam" id="PF14720"/>
    </source>
</evidence>
<name>M1N323_9CLOT</name>
<evidence type="ECO:0000256" key="5">
    <source>
        <dbReference type="ARBA" id="ARBA00011771"/>
    </source>
</evidence>
<keyword evidence="18" id="KW-1185">Reference proteome</keyword>
<feature type="region of interest" description="Disordered" evidence="14">
    <location>
        <begin position="299"/>
        <end position="330"/>
    </location>
</feature>
<evidence type="ECO:0000313" key="18">
    <source>
        <dbReference type="Proteomes" id="UP000011728"/>
    </source>
</evidence>
<dbReference type="HOGENOM" id="CLU_046107_0_0_9"/>
<dbReference type="GO" id="GO:0051539">
    <property type="term" value="F:4 iron, 4 sulfur cluster binding"/>
    <property type="evidence" value="ECO:0007669"/>
    <property type="project" value="UniProtKB-KW"/>
</dbReference>
<dbReference type="EC" id="1.12.99.6" evidence="17"/>
<dbReference type="GO" id="GO:0046872">
    <property type="term" value="F:metal ion binding"/>
    <property type="evidence" value="ECO:0007669"/>
    <property type="project" value="UniProtKB-KW"/>
</dbReference>
<dbReference type="NCBIfam" id="TIGR00391">
    <property type="entry name" value="hydA"/>
    <property type="match status" value="1"/>
</dbReference>
<dbReference type="PRINTS" id="PR00614">
    <property type="entry name" value="NIHGNASESMLL"/>
</dbReference>
<keyword evidence="7 13" id="KW-0479">Metal-binding</keyword>
<dbReference type="GO" id="GO:0009055">
    <property type="term" value="F:electron transfer activity"/>
    <property type="evidence" value="ECO:0007669"/>
    <property type="project" value="TreeGrafter"/>
</dbReference>
<reference evidence="17 18" key="1">
    <citation type="submission" date="2013-02" db="EMBL/GenBank/DDBJ databases">
        <title>Genome sequence of Clostridium saccharoperbutylacetonicum N1-4(HMT).</title>
        <authorList>
            <person name="Poehlein A."/>
            <person name="Daniel R."/>
        </authorList>
    </citation>
    <scope>NUCLEOTIDE SEQUENCE [LARGE SCALE GENOMIC DNA]</scope>
    <source>
        <strain evidence="18">N1-4(HMT)</strain>
    </source>
</reference>
<dbReference type="InterPro" id="IPR001821">
    <property type="entry name" value="NiFe_hydrogenase_ssu"/>
</dbReference>
<dbReference type="InterPro" id="IPR006311">
    <property type="entry name" value="TAT_signal"/>
</dbReference>
<evidence type="ECO:0000256" key="10">
    <source>
        <dbReference type="ARBA" id="ARBA00023004"/>
    </source>
</evidence>
<dbReference type="PIRSF" id="PIRSF000310">
    <property type="entry name" value="NiFe_hyd_ssu"/>
    <property type="match status" value="1"/>
</dbReference>
<dbReference type="SUPFAM" id="SSF56770">
    <property type="entry name" value="HydA/Nqo6-like"/>
    <property type="match status" value="1"/>
</dbReference>
<comment type="subcellular location">
    <subcellularLocation>
        <location evidence="3">Cell envelope</location>
    </subcellularLocation>
</comment>
<evidence type="ECO:0000256" key="3">
    <source>
        <dbReference type="ARBA" id="ARBA00004196"/>
    </source>
</evidence>
<evidence type="ECO:0000256" key="9">
    <source>
        <dbReference type="ARBA" id="ARBA00023002"/>
    </source>
</evidence>
<feature type="binding site" evidence="13">
    <location>
        <position position="244"/>
    </location>
    <ligand>
        <name>[4Fe-4S] cluster</name>
        <dbReference type="ChEBI" id="CHEBI:49883"/>
        <label>2</label>
    </ligand>
</feature>
<proteinExistence type="inferred from homology"/>
<dbReference type="PANTHER" id="PTHR30013:SF7">
    <property type="entry name" value="HYDROGENASE-2 SMALL CHAIN"/>
    <property type="match status" value="1"/>
</dbReference>
<evidence type="ECO:0000256" key="1">
    <source>
        <dbReference type="ARBA" id="ARBA00001927"/>
    </source>
</evidence>
<dbReference type="PROSITE" id="PS51318">
    <property type="entry name" value="TAT"/>
    <property type="match status" value="1"/>
</dbReference>
<evidence type="ECO:0000256" key="7">
    <source>
        <dbReference type="ARBA" id="ARBA00022723"/>
    </source>
</evidence>
<dbReference type="OrthoDB" id="9766729at2"/>
<feature type="binding site" evidence="13">
    <location>
        <position position="228"/>
    </location>
    <ligand>
        <name>[4Fe-4S] cluster</name>
        <dbReference type="ChEBI" id="CHEBI:49883"/>
        <label>2</label>
    </ligand>
</feature>
<feature type="binding site" evidence="13">
    <location>
        <position position="250"/>
    </location>
    <ligand>
        <name>[4Fe-4S] cluster</name>
        <dbReference type="ChEBI" id="CHEBI:49883"/>
        <label>2</label>
    </ligand>
</feature>
<keyword evidence="8" id="KW-0732">Signal</keyword>
<dbReference type="Proteomes" id="UP000011728">
    <property type="component" value="Chromosome"/>
</dbReference>
<organism evidence="17 18">
    <name type="scientific">Clostridium saccharoperbutylacetonicum N1-4(HMT)</name>
    <dbReference type="NCBI Taxonomy" id="931276"/>
    <lineage>
        <taxon>Bacteria</taxon>
        <taxon>Bacillati</taxon>
        <taxon>Bacillota</taxon>
        <taxon>Clostridia</taxon>
        <taxon>Eubacteriales</taxon>
        <taxon>Clostridiaceae</taxon>
        <taxon>Clostridium</taxon>
    </lineage>
</organism>
<evidence type="ECO:0000256" key="2">
    <source>
        <dbReference type="ARBA" id="ARBA00001966"/>
    </source>
</evidence>
<feature type="binding site" evidence="13">
    <location>
        <position position="278"/>
    </location>
    <ligand>
        <name>[3Fe-4S] cluster</name>
        <dbReference type="ChEBI" id="CHEBI:21137"/>
    </ligand>
</feature>
<evidence type="ECO:0000313" key="17">
    <source>
        <dbReference type="EMBL" id="AGF57832.1"/>
    </source>
</evidence>
<keyword evidence="6 13" id="KW-0004">4Fe-4S</keyword>
<feature type="binding site" evidence="13">
    <location>
        <position position="51"/>
    </location>
    <ligand>
        <name>[4Fe-4S] cluster</name>
        <dbReference type="ChEBI" id="CHEBI:49883"/>
        <label>1</label>
    </ligand>
</feature>
<dbReference type="GO" id="GO:0030313">
    <property type="term" value="C:cell envelope"/>
    <property type="evidence" value="ECO:0007669"/>
    <property type="project" value="UniProtKB-SubCell"/>
</dbReference>
<feature type="binding site" evidence="13">
    <location>
        <position position="152"/>
    </location>
    <ligand>
        <name>[4Fe-4S] cluster</name>
        <dbReference type="ChEBI" id="CHEBI:49883"/>
        <label>1</label>
    </ligand>
</feature>
<dbReference type="Pfam" id="PF01058">
    <property type="entry name" value="Oxidored_q6"/>
    <property type="match status" value="1"/>
</dbReference>
<dbReference type="STRING" id="36745.CLSAP_38450"/>
<feature type="domain" description="NADH:ubiquinone oxidoreductase-like 20kDa subunit" evidence="15">
    <location>
        <begin position="48"/>
        <end position="201"/>
    </location>
</feature>
<dbReference type="GO" id="GO:0009375">
    <property type="term" value="C:ferredoxin hydrogenase complex"/>
    <property type="evidence" value="ECO:0007669"/>
    <property type="project" value="InterPro"/>
</dbReference>
<dbReference type="GO" id="GO:0051538">
    <property type="term" value="F:3 iron, 4 sulfur cluster binding"/>
    <property type="evidence" value="ECO:0007669"/>
    <property type="project" value="UniProtKB-KW"/>
</dbReference>
<dbReference type="InterPro" id="IPR006137">
    <property type="entry name" value="NADH_UbQ_OxRdtase-like_20kDa"/>
</dbReference>
<dbReference type="InterPro" id="IPR037148">
    <property type="entry name" value="NiFe-Hase_small_C_sf"/>
</dbReference>
<comment type="similarity">
    <text evidence="4">Belongs to the [NiFe]/[NiFeSe] hydrogenase small subunit family.</text>
</comment>
<keyword evidence="11 13" id="KW-0411">Iron-sulfur</keyword>
<dbReference type="GO" id="GO:0016020">
    <property type="term" value="C:membrane"/>
    <property type="evidence" value="ECO:0007669"/>
    <property type="project" value="TreeGrafter"/>
</dbReference>
<feature type="compositionally biased region" description="Basic and acidic residues" evidence="14">
    <location>
        <begin position="309"/>
        <end position="319"/>
    </location>
</feature>
<evidence type="ECO:0000256" key="8">
    <source>
        <dbReference type="ARBA" id="ARBA00022729"/>
    </source>
</evidence>
<dbReference type="AlphaFoldDB" id="M1N323"/>
<evidence type="ECO:0000256" key="11">
    <source>
        <dbReference type="ARBA" id="ARBA00023014"/>
    </source>
</evidence>
<dbReference type="Gene3D" id="3.40.50.700">
    <property type="entry name" value="NADH:ubiquinone oxidoreductase-like, 20kDa subunit"/>
    <property type="match status" value="1"/>
</dbReference>
<dbReference type="Gene3D" id="4.10.480.10">
    <property type="entry name" value="Cytochrome-c3 hydrogenase, C-terminal domain"/>
    <property type="match status" value="1"/>
</dbReference>
<evidence type="ECO:0000256" key="13">
    <source>
        <dbReference type="PIRSR" id="PIRSR000310-1"/>
    </source>
</evidence>
<evidence type="ECO:0000256" key="12">
    <source>
        <dbReference type="ARBA" id="ARBA00023291"/>
    </source>
</evidence>
<feature type="binding site" evidence="13">
    <location>
        <position position="281"/>
    </location>
    <ligand>
        <name>[3Fe-4S] cluster</name>
        <dbReference type="ChEBI" id="CHEBI:21137"/>
    </ligand>
</feature>
<evidence type="ECO:0000256" key="14">
    <source>
        <dbReference type="SAM" id="MobiDB-lite"/>
    </source>
</evidence>
<feature type="binding site" evidence="13">
    <location>
        <position position="259"/>
    </location>
    <ligand>
        <name>[3Fe-4S] cluster</name>
        <dbReference type="ChEBI" id="CHEBI:21137"/>
    </ligand>
</feature>
<dbReference type="InterPro" id="IPR037024">
    <property type="entry name" value="NiFe_Hase_small_N_sf"/>
</dbReference>
<dbReference type="GO" id="GO:0033748">
    <property type="term" value="F:hydrogenase (acceptor) activity"/>
    <property type="evidence" value="ECO:0007669"/>
    <property type="project" value="UniProtKB-EC"/>
</dbReference>
<comment type="cofactor">
    <cofactor evidence="1">
        <name>[3Fe-4S] cluster</name>
        <dbReference type="ChEBI" id="CHEBI:21137"/>
    </cofactor>
</comment>